<gene>
    <name evidence="3" type="ORF">KQI20_07195</name>
</gene>
<comment type="caution">
    <text evidence="3">The sequence shown here is derived from an EMBL/GenBank/DDBJ whole genome shotgun (WGS) entry which is preliminary data.</text>
</comment>
<dbReference type="Proteomes" id="UP001196301">
    <property type="component" value="Unassembled WGS sequence"/>
</dbReference>
<dbReference type="EMBL" id="JAHLOQ010000016">
    <property type="protein sequence ID" value="MBU5336221.1"/>
    <property type="molecule type" value="Genomic_DNA"/>
</dbReference>
<dbReference type="Pfam" id="PF02557">
    <property type="entry name" value="VanY"/>
    <property type="match status" value="1"/>
</dbReference>
<feature type="domain" description="D-alanyl-D-alanine carboxypeptidase-like core" evidence="2">
    <location>
        <begin position="99"/>
        <end position="224"/>
    </location>
</feature>
<accession>A0ABS6DWJ8</accession>
<evidence type="ECO:0000313" key="4">
    <source>
        <dbReference type="Proteomes" id="UP001196301"/>
    </source>
</evidence>
<name>A0ABS6DWJ8_9FIRM</name>
<dbReference type="CDD" id="cd14852">
    <property type="entry name" value="LD-carboxypeptidase"/>
    <property type="match status" value="1"/>
</dbReference>
<keyword evidence="1" id="KW-0812">Transmembrane</keyword>
<dbReference type="InterPro" id="IPR003709">
    <property type="entry name" value="VanY-like_core_dom"/>
</dbReference>
<sequence length="245" mass="28769">MRIKNIKKVGMITGFSIILASSIFVFNESRNIADVSNEKVVYSDISEQVKGVQHEKKQKEVKKKKPSKNEKGAYNVSGTLIVNKKYGLDEDYTYEDNQELYDEATAAFEKMQQDAEKDGVWFHIVSRYRSYAVQNWVYENYKKDREDVDTFSAQPGHSEHQTGLAFDLNGEDQETSSNEKFEGTEQYKWLRKNAYKYGFILRYPKDKKDITGYKFEPWHYRYVGTDISYDLKDGETTLEEYFNLE</sequence>
<dbReference type="PANTHER" id="PTHR34385:SF1">
    <property type="entry name" value="PEPTIDOGLYCAN L-ALANYL-D-GLUTAMATE ENDOPEPTIDASE CWLK"/>
    <property type="match status" value="1"/>
</dbReference>
<proteinExistence type="predicted"/>
<keyword evidence="1" id="KW-1133">Transmembrane helix</keyword>
<feature type="transmembrane region" description="Helical" evidence="1">
    <location>
        <begin position="9"/>
        <end position="26"/>
    </location>
</feature>
<dbReference type="PANTHER" id="PTHR34385">
    <property type="entry name" value="D-ALANYL-D-ALANINE CARBOXYPEPTIDASE"/>
    <property type="match status" value="1"/>
</dbReference>
<evidence type="ECO:0000259" key="2">
    <source>
        <dbReference type="Pfam" id="PF02557"/>
    </source>
</evidence>
<evidence type="ECO:0000313" key="3">
    <source>
        <dbReference type="EMBL" id="MBU5336221.1"/>
    </source>
</evidence>
<dbReference type="InterPro" id="IPR058193">
    <property type="entry name" value="VanY/YodJ_core_dom"/>
</dbReference>
<keyword evidence="1" id="KW-0472">Membrane</keyword>
<reference evidence="3 4" key="1">
    <citation type="submission" date="2021-06" db="EMBL/GenBank/DDBJ databases">
        <authorList>
            <person name="Sun Q."/>
            <person name="Li D."/>
        </authorList>
    </citation>
    <scope>NUCLEOTIDE SEQUENCE [LARGE SCALE GENOMIC DNA]</scope>
    <source>
        <strain evidence="3 4">N19</strain>
    </source>
</reference>
<organism evidence="3 4">
    <name type="scientific">Intestinibacter bartlettii</name>
    <dbReference type="NCBI Taxonomy" id="261299"/>
    <lineage>
        <taxon>Bacteria</taxon>
        <taxon>Bacillati</taxon>
        <taxon>Bacillota</taxon>
        <taxon>Clostridia</taxon>
        <taxon>Peptostreptococcales</taxon>
        <taxon>Peptostreptococcaceae</taxon>
        <taxon>Intestinibacter</taxon>
    </lineage>
</organism>
<dbReference type="RefSeq" id="WP_216569348.1">
    <property type="nucleotide sequence ID" value="NZ_JAHLOQ010000016.1"/>
</dbReference>
<protein>
    <submittedName>
        <fullName evidence="3">M15 family metallopeptidase</fullName>
    </submittedName>
</protein>
<evidence type="ECO:0000256" key="1">
    <source>
        <dbReference type="SAM" id="Phobius"/>
    </source>
</evidence>
<keyword evidence="4" id="KW-1185">Reference proteome</keyword>
<dbReference type="InterPro" id="IPR052179">
    <property type="entry name" value="DD-CPase-like"/>
</dbReference>